<accession>A0AAV2IH63</accession>
<protein>
    <submittedName>
        <fullName evidence="1">Uncharacterized protein</fullName>
    </submittedName>
</protein>
<name>A0AAV2IH63_LYMST</name>
<dbReference type="EMBL" id="CAXITT010000612">
    <property type="protein sequence ID" value="CAL1544283.1"/>
    <property type="molecule type" value="Genomic_DNA"/>
</dbReference>
<proteinExistence type="predicted"/>
<dbReference type="Proteomes" id="UP001497497">
    <property type="component" value="Unassembled WGS sequence"/>
</dbReference>
<evidence type="ECO:0000313" key="1">
    <source>
        <dbReference type="EMBL" id="CAL1544283.1"/>
    </source>
</evidence>
<dbReference type="AlphaFoldDB" id="A0AAV2IH63"/>
<organism evidence="1 2">
    <name type="scientific">Lymnaea stagnalis</name>
    <name type="common">Great pond snail</name>
    <name type="synonym">Helix stagnalis</name>
    <dbReference type="NCBI Taxonomy" id="6523"/>
    <lineage>
        <taxon>Eukaryota</taxon>
        <taxon>Metazoa</taxon>
        <taxon>Spiralia</taxon>
        <taxon>Lophotrochozoa</taxon>
        <taxon>Mollusca</taxon>
        <taxon>Gastropoda</taxon>
        <taxon>Heterobranchia</taxon>
        <taxon>Euthyneura</taxon>
        <taxon>Panpulmonata</taxon>
        <taxon>Hygrophila</taxon>
        <taxon>Lymnaeoidea</taxon>
        <taxon>Lymnaeidae</taxon>
        <taxon>Lymnaea</taxon>
    </lineage>
</organism>
<sequence length="108" mass="12541">DNTLLDKSLKLQTLTEAVTKQKASLAEYKTRTEEFVTELSQHDQNLVMEKVRDIEHKLLSLENSIQHKQTGYSVIEADLASIREEAEKYIEWLEKQEEITNLDCPVVH</sequence>
<comment type="caution">
    <text evidence="1">The sequence shown here is derived from an EMBL/GenBank/DDBJ whole genome shotgun (WGS) entry which is preliminary data.</text>
</comment>
<reference evidence="1 2" key="1">
    <citation type="submission" date="2024-04" db="EMBL/GenBank/DDBJ databases">
        <authorList>
            <consortium name="Genoscope - CEA"/>
            <person name="William W."/>
        </authorList>
    </citation>
    <scope>NUCLEOTIDE SEQUENCE [LARGE SCALE GENOMIC DNA]</scope>
</reference>
<gene>
    <name evidence="1" type="ORF">GSLYS_00017796001</name>
</gene>
<evidence type="ECO:0000313" key="2">
    <source>
        <dbReference type="Proteomes" id="UP001497497"/>
    </source>
</evidence>
<feature type="non-terminal residue" evidence="1">
    <location>
        <position position="1"/>
    </location>
</feature>
<feature type="non-terminal residue" evidence="1">
    <location>
        <position position="108"/>
    </location>
</feature>
<keyword evidence="2" id="KW-1185">Reference proteome</keyword>